<name>A0ABQ3TYV4_STRHY</name>
<accession>A0ABQ3TYV4</accession>
<protein>
    <submittedName>
        <fullName evidence="2">Uncharacterized protein</fullName>
    </submittedName>
</protein>
<comment type="caution">
    <text evidence="2">The sequence shown here is derived from an EMBL/GenBank/DDBJ whole genome shotgun (WGS) entry which is preliminary data.</text>
</comment>
<gene>
    <name evidence="2" type="ORF">TPA0910_27090</name>
</gene>
<evidence type="ECO:0000256" key="1">
    <source>
        <dbReference type="SAM" id="MobiDB-lite"/>
    </source>
</evidence>
<feature type="compositionally biased region" description="Low complexity" evidence="1">
    <location>
        <begin position="39"/>
        <end position="63"/>
    </location>
</feature>
<feature type="compositionally biased region" description="Polar residues" evidence="1">
    <location>
        <begin position="20"/>
        <end position="38"/>
    </location>
</feature>
<sequence>MVQKPSVRPGRSPRARPTGAPQSARLQNRFRSGTSGSASTAVRGSGRGTSGTLTRPAPSAFRPEAAEAEERELRTETEREVDRPDRERDSRPDTERRDEEERAERADRDRPEAPDEGSRPGTEPRPDAERWPGSEPRPDAERWPGSEPRPEAATRPDDAEPPPGPPWPVIPVAGEPTIPCGETTGAIPQTSQYSSPPPTSS</sequence>
<dbReference type="Proteomes" id="UP001054854">
    <property type="component" value="Unassembled WGS sequence"/>
</dbReference>
<evidence type="ECO:0000313" key="3">
    <source>
        <dbReference type="Proteomes" id="UP001054854"/>
    </source>
</evidence>
<evidence type="ECO:0000313" key="2">
    <source>
        <dbReference type="EMBL" id="GHJ28276.1"/>
    </source>
</evidence>
<feature type="region of interest" description="Disordered" evidence="1">
    <location>
        <begin position="1"/>
        <end position="201"/>
    </location>
</feature>
<reference evidence="2" key="1">
    <citation type="submission" date="2024-05" db="EMBL/GenBank/DDBJ databases">
        <title>Whole genome shotgun sequence of Streptomyces hygroscopicus NBRC 113678.</title>
        <authorList>
            <person name="Komaki H."/>
            <person name="Tamura T."/>
        </authorList>
    </citation>
    <scope>NUCLEOTIDE SEQUENCE</scope>
    <source>
        <strain evidence="2">N11-34</strain>
    </source>
</reference>
<feature type="compositionally biased region" description="Basic and acidic residues" evidence="1">
    <location>
        <begin position="71"/>
        <end position="158"/>
    </location>
</feature>
<dbReference type="EMBL" id="BNEK01000003">
    <property type="protein sequence ID" value="GHJ28276.1"/>
    <property type="molecule type" value="Genomic_DNA"/>
</dbReference>
<proteinExistence type="predicted"/>
<keyword evidence="3" id="KW-1185">Reference proteome</keyword>
<organism evidence="2 3">
    <name type="scientific">Streptomyces hygroscopicus</name>
    <dbReference type="NCBI Taxonomy" id="1912"/>
    <lineage>
        <taxon>Bacteria</taxon>
        <taxon>Bacillati</taxon>
        <taxon>Actinomycetota</taxon>
        <taxon>Actinomycetes</taxon>
        <taxon>Kitasatosporales</taxon>
        <taxon>Streptomycetaceae</taxon>
        <taxon>Streptomyces</taxon>
        <taxon>Streptomyces violaceusniger group</taxon>
    </lineage>
</organism>